<dbReference type="AlphaFoldDB" id="A0A6G5RP33"/>
<proteinExistence type="inferred from homology"/>
<dbReference type="PANTHER" id="PTHR30061:SF50">
    <property type="entry name" value="MALTOSE_MALTODEXTRIN-BINDING PERIPLASMIC PROTEIN"/>
    <property type="match status" value="1"/>
</dbReference>
<dbReference type="InterPro" id="IPR006061">
    <property type="entry name" value="SBP_1_CS"/>
</dbReference>
<evidence type="ECO:0000256" key="1">
    <source>
        <dbReference type="ARBA" id="ARBA00008520"/>
    </source>
</evidence>
<evidence type="ECO:0000313" key="5">
    <source>
        <dbReference type="EMBL" id="QCD59780.1"/>
    </source>
</evidence>
<dbReference type="GO" id="GO:1901982">
    <property type="term" value="F:maltose binding"/>
    <property type="evidence" value="ECO:0007669"/>
    <property type="project" value="TreeGrafter"/>
</dbReference>
<dbReference type="CDD" id="cd13585">
    <property type="entry name" value="PBP2_TMBP_like"/>
    <property type="match status" value="1"/>
</dbReference>
<dbReference type="PANTHER" id="PTHR30061">
    <property type="entry name" value="MALTOSE-BINDING PERIPLASMIC PROTEIN"/>
    <property type="match status" value="1"/>
</dbReference>
<dbReference type="PROSITE" id="PS51257">
    <property type="entry name" value="PROKAR_LIPOPROTEIN"/>
    <property type="match status" value="1"/>
</dbReference>
<dbReference type="KEGG" id="shaw:CEB94_37000"/>
<keyword evidence="2" id="KW-0813">Transport</keyword>
<evidence type="ECO:0000256" key="4">
    <source>
        <dbReference type="SAM" id="SignalP"/>
    </source>
</evidence>
<dbReference type="Proteomes" id="UP000495940">
    <property type="component" value="Chromosome"/>
</dbReference>
<dbReference type="GO" id="GO:0055085">
    <property type="term" value="P:transmembrane transport"/>
    <property type="evidence" value="ECO:0007669"/>
    <property type="project" value="InterPro"/>
</dbReference>
<name>A0A6G5RP33_9ACTN</name>
<dbReference type="SUPFAM" id="SSF53850">
    <property type="entry name" value="Periplasmic binding protein-like II"/>
    <property type="match status" value="1"/>
</dbReference>
<keyword evidence="3 4" id="KW-0732">Signal</keyword>
<comment type="similarity">
    <text evidence="1">Belongs to the bacterial solute-binding protein 1 family.</text>
</comment>
<accession>A0A6G5RP33</accession>
<feature type="signal peptide" evidence="4">
    <location>
        <begin position="1"/>
        <end position="31"/>
    </location>
</feature>
<dbReference type="GO" id="GO:0015768">
    <property type="term" value="P:maltose transport"/>
    <property type="evidence" value="ECO:0007669"/>
    <property type="project" value="TreeGrafter"/>
</dbReference>
<evidence type="ECO:0000256" key="3">
    <source>
        <dbReference type="ARBA" id="ARBA00022729"/>
    </source>
</evidence>
<keyword evidence="6" id="KW-1185">Reference proteome</keyword>
<dbReference type="GO" id="GO:0042956">
    <property type="term" value="P:maltodextrin transmembrane transport"/>
    <property type="evidence" value="ECO:0007669"/>
    <property type="project" value="TreeGrafter"/>
</dbReference>
<organism evidence="5 6">
    <name type="scientific">Streptomyces hawaiiensis</name>
    <dbReference type="NCBI Taxonomy" id="67305"/>
    <lineage>
        <taxon>Bacteria</taxon>
        <taxon>Bacillati</taxon>
        <taxon>Actinomycetota</taxon>
        <taxon>Actinomycetes</taxon>
        <taxon>Kitasatosporales</taxon>
        <taxon>Streptomycetaceae</taxon>
        <taxon>Streptomyces</taxon>
    </lineage>
</organism>
<dbReference type="InterPro" id="IPR006059">
    <property type="entry name" value="SBP"/>
</dbReference>
<evidence type="ECO:0000313" key="6">
    <source>
        <dbReference type="Proteomes" id="UP000495940"/>
    </source>
</evidence>
<evidence type="ECO:0000256" key="2">
    <source>
        <dbReference type="ARBA" id="ARBA00022448"/>
    </source>
</evidence>
<dbReference type="Gene3D" id="3.40.190.10">
    <property type="entry name" value="Periplasmic binding protein-like II"/>
    <property type="match status" value="1"/>
</dbReference>
<protein>
    <submittedName>
        <fullName evidence="5">Sugar ABC transporter substrate-binding protein</fullName>
    </submittedName>
</protein>
<sequence length="452" mass="48433">MERDIPVNNRLRLLRTTSVLLGTALTAVSLAACGGGTNDASKPDIVSEEEIQKALDKPTELTVWSWSASLPDVAKAFEKEHPKIKIKVQNVGTGAEQYTKLQNAIKAGSGGPDLATVEYSAIPQFALSGSLVDLHRFEFGSLEKEFTKATWDAVNVNDGLYELPLNAGPMALFYNKKTFDKHDIAVPKTWDEYIDAGRKLHAADPNSYIAADNGNAGLTESLIWAAGGKPFSANGDKVSINLQDAGTKKFATTYQKLIDEKLLSPVAGWSNEWYAGLAKGNIATLLSGAWMGGTLKSGVPDGAGDWRVAPLPTYDGKPASSVNGGGSLAMLKQSEKQLAAAAFLRYVSAGKGADITQATGSFPARTKVLESEKFLAEKDPYFGGQEVNRIFTSSLGAVHEGWQYLPYDVYAISIFNDKVGKAFTGSLTLQEGLNAWQKALVAYGTDQGFAMN</sequence>
<gene>
    <name evidence="5" type="ORF">CEB94_37000</name>
</gene>
<dbReference type="EMBL" id="CP021978">
    <property type="protein sequence ID" value="QCD59780.1"/>
    <property type="molecule type" value="Genomic_DNA"/>
</dbReference>
<dbReference type="PROSITE" id="PS01037">
    <property type="entry name" value="SBP_BACTERIAL_1"/>
    <property type="match status" value="1"/>
</dbReference>
<reference evidence="5 6" key="1">
    <citation type="submission" date="2017-06" db="EMBL/GenBank/DDBJ databases">
        <title>Complete Genome Sequence of Streptomyces hawaiiensis NRRL 15010 and insights into acyldepsipeptides biosynthesis.</title>
        <authorList>
            <person name="Mariita R.M."/>
            <person name="Sello J.K."/>
        </authorList>
    </citation>
    <scope>NUCLEOTIDE SEQUENCE [LARGE SCALE GENOMIC DNA]</scope>
    <source>
        <strain evidence="5 6">ATCC 12236</strain>
    </source>
</reference>
<feature type="chain" id="PRO_5038568836" evidence="4">
    <location>
        <begin position="32"/>
        <end position="452"/>
    </location>
</feature>
<dbReference type="Pfam" id="PF01547">
    <property type="entry name" value="SBP_bac_1"/>
    <property type="match status" value="1"/>
</dbReference>
<dbReference type="GO" id="GO:0055052">
    <property type="term" value="C:ATP-binding cassette (ABC) transporter complex, substrate-binding subunit-containing"/>
    <property type="evidence" value="ECO:0007669"/>
    <property type="project" value="TreeGrafter"/>
</dbReference>